<organism evidence="1 2">
    <name type="scientific">Alkalicoccobacillus porphyridii</name>
    <dbReference type="NCBI Taxonomy" id="2597270"/>
    <lineage>
        <taxon>Bacteria</taxon>
        <taxon>Bacillati</taxon>
        <taxon>Bacillota</taxon>
        <taxon>Bacilli</taxon>
        <taxon>Bacillales</taxon>
        <taxon>Bacillaceae</taxon>
        <taxon>Alkalicoccobacillus</taxon>
    </lineage>
</organism>
<proteinExistence type="predicted"/>
<sequence length="114" mass="13097">MISYKVYYDYHEGKKVPIWLIINTRDSHIDWEQPQLSVPVQTPFEMHPSEDFDPDAMNVTILIDDLILNTRSHTFGINLISLQQRLELHGVSAGQVDNLVIQVADIEEVLHSSL</sequence>
<dbReference type="RefSeq" id="WP_143847605.1">
    <property type="nucleotide sequence ID" value="NZ_VLXZ01000002.1"/>
</dbReference>
<accession>A0A554A2L5</accession>
<dbReference type="AlphaFoldDB" id="A0A554A2L5"/>
<evidence type="ECO:0000313" key="1">
    <source>
        <dbReference type="EMBL" id="TSB47930.1"/>
    </source>
</evidence>
<keyword evidence="2" id="KW-1185">Reference proteome</keyword>
<dbReference type="EMBL" id="VLXZ01000002">
    <property type="protein sequence ID" value="TSB47930.1"/>
    <property type="molecule type" value="Genomic_DNA"/>
</dbReference>
<dbReference type="OrthoDB" id="2475162at2"/>
<comment type="caution">
    <text evidence="1">The sequence shown here is derived from an EMBL/GenBank/DDBJ whole genome shotgun (WGS) entry which is preliminary data.</text>
</comment>
<name>A0A554A2L5_9BACI</name>
<evidence type="ECO:0000313" key="2">
    <source>
        <dbReference type="Proteomes" id="UP000318521"/>
    </source>
</evidence>
<dbReference type="Proteomes" id="UP000318521">
    <property type="component" value="Unassembled WGS sequence"/>
</dbReference>
<gene>
    <name evidence="1" type="ORF">FN960_05340</name>
</gene>
<reference evidence="1 2" key="1">
    <citation type="submission" date="2019-07" db="EMBL/GenBank/DDBJ databases">
        <authorList>
            <person name="Park Y.J."/>
            <person name="Jeong S.E."/>
            <person name="Jung H.S."/>
        </authorList>
    </citation>
    <scope>NUCLEOTIDE SEQUENCE [LARGE SCALE GENOMIC DNA]</scope>
    <source>
        <strain evidence="2">P16(2019)</strain>
    </source>
</reference>
<protein>
    <submittedName>
        <fullName evidence="1">Uncharacterized protein</fullName>
    </submittedName>
</protein>